<dbReference type="EMBL" id="JARKIF010000036">
    <property type="protein sequence ID" value="KAJ7610211.1"/>
    <property type="molecule type" value="Genomic_DNA"/>
</dbReference>
<protein>
    <submittedName>
        <fullName evidence="2">Uncharacterized protein</fullName>
    </submittedName>
</protein>
<dbReference type="Proteomes" id="UP001221142">
    <property type="component" value="Unassembled WGS sequence"/>
</dbReference>
<feature type="compositionally biased region" description="Low complexity" evidence="1">
    <location>
        <begin position="147"/>
        <end position="186"/>
    </location>
</feature>
<keyword evidence="3" id="KW-1185">Reference proteome</keyword>
<comment type="caution">
    <text evidence="2">The sequence shown here is derived from an EMBL/GenBank/DDBJ whole genome shotgun (WGS) entry which is preliminary data.</text>
</comment>
<reference evidence="2" key="1">
    <citation type="submission" date="2023-03" db="EMBL/GenBank/DDBJ databases">
        <title>Massive genome expansion in bonnet fungi (Mycena s.s.) driven by repeated elements and novel gene families across ecological guilds.</title>
        <authorList>
            <consortium name="Lawrence Berkeley National Laboratory"/>
            <person name="Harder C.B."/>
            <person name="Miyauchi S."/>
            <person name="Viragh M."/>
            <person name="Kuo A."/>
            <person name="Thoen E."/>
            <person name="Andreopoulos B."/>
            <person name="Lu D."/>
            <person name="Skrede I."/>
            <person name="Drula E."/>
            <person name="Henrissat B."/>
            <person name="Morin E."/>
            <person name="Kohler A."/>
            <person name="Barry K."/>
            <person name="LaButti K."/>
            <person name="Morin E."/>
            <person name="Salamov A."/>
            <person name="Lipzen A."/>
            <person name="Mereny Z."/>
            <person name="Hegedus B."/>
            <person name="Baldrian P."/>
            <person name="Stursova M."/>
            <person name="Weitz H."/>
            <person name="Taylor A."/>
            <person name="Grigoriev I.V."/>
            <person name="Nagy L.G."/>
            <person name="Martin F."/>
            <person name="Kauserud H."/>
        </authorList>
    </citation>
    <scope>NUCLEOTIDE SEQUENCE</scope>
    <source>
        <strain evidence="2">9284</strain>
    </source>
</reference>
<evidence type="ECO:0000313" key="3">
    <source>
        <dbReference type="Proteomes" id="UP001221142"/>
    </source>
</evidence>
<gene>
    <name evidence="2" type="ORF">FB45DRAFT_1066377</name>
</gene>
<dbReference type="AlphaFoldDB" id="A0AAD7B4F5"/>
<name>A0AAD7B4F5_9AGAR</name>
<feature type="region of interest" description="Disordered" evidence="1">
    <location>
        <begin position="134"/>
        <end position="198"/>
    </location>
</feature>
<accession>A0AAD7B4F5</accession>
<sequence length="271" mass="30128">MSSQTMDVYRWDEVNQTRIAPAATQDAYCTSITTHGDDSDMDWAPTDVYAEYERVSACRSTIGWPEYLDGDERYQQDFEARKQEPLVGSAPVHAYIVPHSDFATPFMQSAAFRSLAAVAAAELAAIEAAEACTHAESKEHLRRSTRSRTNSLRASTSSSPSSSTSLTEDSIDLSTSSKATSSSTPTERTKKTARTQNERIAGFRKDEWVGLFDAKRVLCRGCGHTIKLDKRSDYYDGLWIKHCGRCAKVQEGCRIPDSRLVWADEKDSKGN</sequence>
<proteinExistence type="predicted"/>
<organism evidence="2 3">
    <name type="scientific">Roridomyces roridus</name>
    <dbReference type="NCBI Taxonomy" id="1738132"/>
    <lineage>
        <taxon>Eukaryota</taxon>
        <taxon>Fungi</taxon>
        <taxon>Dikarya</taxon>
        <taxon>Basidiomycota</taxon>
        <taxon>Agaricomycotina</taxon>
        <taxon>Agaricomycetes</taxon>
        <taxon>Agaricomycetidae</taxon>
        <taxon>Agaricales</taxon>
        <taxon>Marasmiineae</taxon>
        <taxon>Mycenaceae</taxon>
        <taxon>Roridomyces</taxon>
    </lineage>
</organism>
<evidence type="ECO:0000256" key="1">
    <source>
        <dbReference type="SAM" id="MobiDB-lite"/>
    </source>
</evidence>
<evidence type="ECO:0000313" key="2">
    <source>
        <dbReference type="EMBL" id="KAJ7610211.1"/>
    </source>
</evidence>